<dbReference type="GO" id="GO:0016853">
    <property type="term" value="F:isomerase activity"/>
    <property type="evidence" value="ECO:0007669"/>
    <property type="project" value="UniProtKB-KW"/>
</dbReference>
<name>A0ABY6ZCL8_9BACL</name>
<keyword evidence="3" id="KW-1185">Reference proteome</keyword>
<gene>
    <name evidence="2" type="ORF">NZD89_15780</name>
</gene>
<dbReference type="SUPFAM" id="SSF51658">
    <property type="entry name" value="Xylose isomerase-like"/>
    <property type="match status" value="1"/>
</dbReference>
<dbReference type="Pfam" id="PF01261">
    <property type="entry name" value="AP_endonuc_2"/>
    <property type="match status" value="1"/>
</dbReference>
<reference evidence="2" key="1">
    <citation type="submission" date="2022-08" db="EMBL/GenBank/DDBJ databases">
        <title>Alicyclobacillus fastidiosus DSM 17978, complete genome.</title>
        <authorList>
            <person name="Wang Q."/>
            <person name="Cai R."/>
            <person name="Wang Z."/>
        </authorList>
    </citation>
    <scope>NUCLEOTIDE SEQUENCE</scope>
    <source>
        <strain evidence="2">DSM 17978</strain>
    </source>
</reference>
<evidence type="ECO:0000259" key="1">
    <source>
        <dbReference type="Pfam" id="PF01261"/>
    </source>
</evidence>
<organism evidence="2 3">
    <name type="scientific">Alicyclobacillus fastidiosus</name>
    <dbReference type="NCBI Taxonomy" id="392011"/>
    <lineage>
        <taxon>Bacteria</taxon>
        <taxon>Bacillati</taxon>
        <taxon>Bacillota</taxon>
        <taxon>Bacilli</taxon>
        <taxon>Bacillales</taxon>
        <taxon>Alicyclobacillaceae</taxon>
        <taxon>Alicyclobacillus</taxon>
    </lineage>
</organism>
<sequence>MKIAFSNLACPEWSMEQVIQNAVEFGYDGVELRLVDGEVIRSDMDSAAQKRIVALAKDNGIEIIGIGASTRFATPDAEERDRNVTELLAYIELAAKMEIPMVRTFGGGVRGTSEMKQGDDIQFVAESLNKVASRGAELGIQVLLETHDEFSSSHLVRAVLQSVPSKAIGALWDTHHPYRMNETVDETYENRVGSGTFI</sequence>
<evidence type="ECO:0000313" key="2">
    <source>
        <dbReference type="EMBL" id="WAH39860.1"/>
    </source>
</evidence>
<dbReference type="Proteomes" id="UP001164761">
    <property type="component" value="Chromosome"/>
</dbReference>
<proteinExistence type="predicted"/>
<dbReference type="InterPro" id="IPR013022">
    <property type="entry name" value="Xyl_isomerase-like_TIM-brl"/>
</dbReference>
<protein>
    <submittedName>
        <fullName evidence="2">Sugar phosphate isomerase/epimerase</fullName>
    </submittedName>
</protein>
<dbReference type="Gene3D" id="3.20.20.150">
    <property type="entry name" value="Divalent-metal-dependent TIM barrel enzymes"/>
    <property type="match status" value="1"/>
</dbReference>
<dbReference type="PANTHER" id="PTHR12110">
    <property type="entry name" value="HYDROXYPYRUVATE ISOMERASE"/>
    <property type="match status" value="1"/>
</dbReference>
<keyword evidence="2" id="KW-0413">Isomerase</keyword>
<feature type="domain" description="Xylose isomerase-like TIM barrel" evidence="1">
    <location>
        <begin position="20"/>
        <end position="192"/>
    </location>
</feature>
<evidence type="ECO:0000313" key="3">
    <source>
        <dbReference type="Proteomes" id="UP001164761"/>
    </source>
</evidence>
<dbReference type="EMBL" id="CP104067">
    <property type="protein sequence ID" value="WAH39860.1"/>
    <property type="molecule type" value="Genomic_DNA"/>
</dbReference>
<accession>A0ABY6ZCL8</accession>
<dbReference type="InterPro" id="IPR050312">
    <property type="entry name" value="IolE/XylAMocC-like"/>
</dbReference>
<dbReference type="InterPro" id="IPR036237">
    <property type="entry name" value="Xyl_isomerase-like_sf"/>
</dbReference>